<reference evidence="2 3" key="1">
    <citation type="journal article" date="2021" name="Sci. Rep.">
        <title>Genome sequencing of the multicellular alga Astrephomene provides insights into convergent evolution of germ-soma differentiation.</title>
        <authorList>
            <person name="Yamashita S."/>
            <person name="Yamamoto K."/>
            <person name="Matsuzaki R."/>
            <person name="Suzuki S."/>
            <person name="Yamaguchi H."/>
            <person name="Hirooka S."/>
            <person name="Minakuchi Y."/>
            <person name="Miyagishima S."/>
            <person name="Kawachi M."/>
            <person name="Toyoda A."/>
            <person name="Nozaki H."/>
        </authorList>
    </citation>
    <scope>NUCLEOTIDE SEQUENCE [LARGE SCALE GENOMIC DNA]</scope>
    <source>
        <strain evidence="2 3">NIES-4017</strain>
    </source>
</reference>
<dbReference type="GO" id="GO:0008278">
    <property type="term" value="C:cohesin complex"/>
    <property type="evidence" value="ECO:0007669"/>
    <property type="project" value="TreeGrafter"/>
</dbReference>
<feature type="compositionally biased region" description="Basic and acidic residues" evidence="1">
    <location>
        <begin position="23"/>
        <end position="35"/>
    </location>
</feature>
<sequence length="314" mass="32373">MAELRRRSERIAAVEAKSPLNLKEPETSDSEHSSGDDSDGALDEEMMPKNSNQQPKKHSAKSPQRKGQSPGKAAQRSPAGAQRKRKAAADAANDEGGPAAAGTGDGVAAGPGPPGAGAQNGTAGAAAAGAAAGPSTGAGSEAHAGAGAAAGAAAAAAAHPPRPAAKRRKAAPLESLHNLTLWDIITKHPASVERAAKEWVERYCQDKMTATAELMTMVVRAGGCEAEVSVEELEAGEMDDVVKRLVDTIVREGGSEPFRDKKLRGLRSSYDAFWGELTTELQAVGRLLDDPLCDHLNNLLIGMSVSAATVTRAH</sequence>
<name>A0AAD3DR95_9CHLO</name>
<keyword evidence="3" id="KW-1185">Reference proteome</keyword>
<evidence type="ECO:0000313" key="2">
    <source>
        <dbReference type="EMBL" id="GFR46589.1"/>
    </source>
</evidence>
<dbReference type="EMBL" id="BMAR01000015">
    <property type="protein sequence ID" value="GFR46589.1"/>
    <property type="molecule type" value="Genomic_DNA"/>
</dbReference>
<feature type="compositionally biased region" description="Low complexity" evidence="1">
    <location>
        <begin position="89"/>
        <end position="102"/>
    </location>
</feature>
<dbReference type="Proteomes" id="UP001054857">
    <property type="component" value="Unassembled WGS sequence"/>
</dbReference>
<proteinExistence type="predicted"/>
<dbReference type="AlphaFoldDB" id="A0AAD3DR95"/>
<dbReference type="PANTHER" id="PTHR11199:SF0">
    <property type="entry name" value="LD34181P-RELATED"/>
    <property type="match status" value="1"/>
</dbReference>
<feature type="compositionally biased region" description="Low complexity" evidence="1">
    <location>
        <begin position="110"/>
        <end position="122"/>
    </location>
</feature>
<dbReference type="GO" id="GO:0000785">
    <property type="term" value="C:chromatin"/>
    <property type="evidence" value="ECO:0007669"/>
    <property type="project" value="TreeGrafter"/>
</dbReference>
<dbReference type="GO" id="GO:0005634">
    <property type="term" value="C:nucleus"/>
    <property type="evidence" value="ECO:0007669"/>
    <property type="project" value="TreeGrafter"/>
</dbReference>
<protein>
    <submittedName>
        <fullName evidence="2">Uncharacterized protein</fullName>
    </submittedName>
</protein>
<dbReference type="GO" id="GO:0007062">
    <property type="term" value="P:sister chromatid cohesion"/>
    <property type="evidence" value="ECO:0007669"/>
    <property type="project" value="TreeGrafter"/>
</dbReference>
<feature type="region of interest" description="Disordered" evidence="1">
    <location>
        <begin position="1"/>
        <end position="122"/>
    </location>
</feature>
<dbReference type="InterPro" id="IPR039662">
    <property type="entry name" value="Cohesin_Scc3/SA"/>
</dbReference>
<evidence type="ECO:0000313" key="3">
    <source>
        <dbReference type="Proteomes" id="UP001054857"/>
    </source>
</evidence>
<feature type="compositionally biased region" description="Basic residues" evidence="1">
    <location>
        <begin position="55"/>
        <end position="64"/>
    </location>
</feature>
<organism evidence="2 3">
    <name type="scientific">Astrephomene gubernaculifera</name>
    <dbReference type="NCBI Taxonomy" id="47775"/>
    <lineage>
        <taxon>Eukaryota</taxon>
        <taxon>Viridiplantae</taxon>
        <taxon>Chlorophyta</taxon>
        <taxon>core chlorophytes</taxon>
        <taxon>Chlorophyceae</taxon>
        <taxon>CS clade</taxon>
        <taxon>Chlamydomonadales</taxon>
        <taxon>Astrephomenaceae</taxon>
        <taxon>Astrephomene</taxon>
    </lineage>
</organism>
<dbReference type="GO" id="GO:0003682">
    <property type="term" value="F:chromatin binding"/>
    <property type="evidence" value="ECO:0007669"/>
    <property type="project" value="TreeGrafter"/>
</dbReference>
<feature type="compositionally biased region" description="Acidic residues" evidence="1">
    <location>
        <begin position="36"/>
        <end position="45"/>
    </location>
</feature>
<gene>
    <name evidence="2" type="ORF">Agub_g8182</name>
</gene>
<feature type="compositionally biased region" description="Basic and acidic residues" evidence="1">
    <location>
        <begin position="1"/>
        <end position="12"/>
    </location>
</feature>
<evidence type="ECO:0000256" key="1">
    <source>
        <dbReference type="SAM" id="MobiDB-lite"/>
    </source>
</evidence>
<comment type="caution">
    <text evidence="2">The sequence shown here is derived from an EMBL/GenBank/DDBJ whole genome shotgun (WGS) entry which is preliminary data.</text>
</comment>
<dbReference type="PANTHER" id="PTHR11199">
    <property type="entry name" value="STROMAL ANTIGEN"/>
    <property type="match status" value="1"/>
</dbReference>
<accession>A0AAD3DR95</accession>